<comment type="caution">
    <text evidence="3">The sequence shown here is derived from an EMBL/GenBank/DDBJ whole genome shotgun (WGS) entry which is preliminary data.</text>
</comment>
<keyword evidence="4" id="KW-1185">Reference proteome</keyword>
<feature type="transmembrane region" description="Helical" evidence="1">
    <location>
        <begin position="83"/>
        <end position="116"/>
    </location>
</feature>
<feature type="transmembrane region" description="Helical" evidence="1">
    <location>
        <begin position="136"/>
        <end position="155"/>
    </location>
</feature>
<evidence type="ECO:0000313" key="4">
    <source>
        <dbReference type="Proteomes" id="UP000290106"/>
    </source>
</evidence>
<evidence type="ECO:0000256" key="1">
    <source>
        <dbReference type="SAM" id="Phobius"/>
    </source>
</evidence>
<dbReference type="InterPro" id="IPR052901">
    <property type="entry name" value="Bact_TGase-like"/>
</dbReference>
<dbReference type="SMART" id="SM00460">
    <property type="entry name" value="TGc"/>
    <property type="match status" value="1"/>
</dbReference>
<dbReference type="AlphaFoldDB" id="A0A4Q1RGA2"/>
<feature type="transmembrane region" description="Helical" evidence="1">
    <location>
        <begin position="21"/>
        <end position="41"/>
    </location>
</feature>
<dbReference type="RefSeq" id="WP_129257257.1">
    <property type="nucleotide sequence ID" value="NZ_SDKC01000001.1"/>
</dbReference>
<dbReference type="Gene3D" id="3.10.620.30">
    <property type="match status" value="1"/>
</dbReference>
<feature type="transmembrane region" description="Helical" evidence="1">
    <location>
        <begin position="53"/>
        <end position="71"/>
    </location>
</feature>
<dbReference type="Pfam" id="PF01841">
    <property type="entry name" value="Transglut_core"/>
    <property type="match status" value="1"/>
</dbReference>
<feature type="transmembrane region" description="Helical" evidence="1">
    <location>
        <begin position="624"/>
        <end position="650"/>
    </location>
</feature>
<feature type="domain" description="Transglutaminase-like" evidence="2">
    <location>
        <begin position="499"/>
        <end position="573"/>
    </location>
</feature>
<dbReference type="InterPro" id="IPR002931">
    <property type="entry name" value="Transglutaminase-like"/>
</dbReference>
<dbReference type="InterPro" id="IPR038765">
    <property type="entry name" value="Papain-like_cys_pep_sf"/>
</dbReference>
<dbReference type="Proteomes" id="UP000290106">
    <property type="component" value="Unassembled WGS sequence"/>
</dbReference>
<dbReference type="PANTHER" id="PTHR42736:SF1">
    <property type="entry name" value="PROTEIN-GLUTAMINE GAMMA-GLUTAMYLTRANSFERASE"/>
    <property type="match status" value="1"/>
</dbReference>
<feature type="transmembrane region" description="Helical" evidence="1">
    <location>
        <begin position="203"/>
        <end position="222"/>
    </location>
</feature>
<protein>
    <submittedName>
        <fullName evidence="3">Transglutaminase domain-containing protein</fullName>
    </submittedName>
</protein>
<dbReference type="EMBL" id="SDKC01000001">
    <property type="protein sequence ID" value="RXS74647.1"/>
    <property type="molecule type" value="Genomic_DNA"/>
</dbReference>
<proteinExistence type="predicted"/>
<reference evidence="3 4" key="1">
    <citation type="submission" date="2019-01" db="EMBL/GenBank/DDBJ databases">
        <title>Blautia sp. nov. KGMB01111 isolated human feces.</title>
        <authorList>
            <person name="Park J.-E."/>
            <person name="Kim J.-S."/>
            <person name="Park S.-H."/>
        </authorList>
    </citation>
    <scope>NUCLEOTIDE SEQUENCE [LARGE SCALE GENOMIC DNA]</scope>
    <source>
        <strain evidence="3 4">KGMB01111</strain>
    </source>
</reference>
<keyword evidence="1" id="KW-0812">Transmembrane</keyword>
<dbReference type="OrthoDB" id="9804872at2"/>
<dbReference type="PANTHER" id="PTHR42736">
    <property type="entry name" value="PROTEIN-GLUTAMINE GAMMA-GLUTAMYLTRANSFERASE"/>
    <property type="match status" value="1"/>
</dbReference>
<evidence type="ECO:0000313" key="3">
    <source>
        <dbReference type="EMBL" id="RXS74647.1"/>
    </source>
</evidence>
<sequence length="797" mass="90114">MKQKTKEIQIQNIPLQEQNKEYQLILWDICLALVLMTGSLISFVESWGQKTGMGILIAVTAGIGLLGSVLAQQYGKKTSIKGILYGIPWLLLLIVTGFHGYLTGFLSWINAIITGWNLSQEGGVALFNAQTTEQNVQAFSLVMALVLGEGILVLVKKKQRIVCMVMVTVWIVIQLVGATYNPVACGFLLAGLCGMWIAGRKTWITKSMVVWALGIAVLLCAAGMSSDRAGMETVMDFREQVEEKVHEIRYGKDILPEGDLYQAGKLHASTEVMLEVQGQQEKNLYLRGFVGGSYQNGQWEEMSDAAYSGKNAGMFTWLKARSFDPLTQVAAYNQLGEEQDVPEGNQVQVKVKNASRYYIYTPVSYVRMINGSVKEEKDSRLASRGLFGSRSYRWEEISGSRPGELTVADNWVEDPDTDRRQEYQEAEAVYREFVYHTYTTIDSDMQRLMQRIFWDDYETDSDGIYSALNQIRQCLSGETTYTEMMPQIPEGEDPIRWFLTEGKQGNDVYYAAAATEAFRAYGIPARYVEGYYLSADQIQKEESGTNTLTGADAHAWVEVYFDGVGWLPLDTTPGYYYDAVSLQQMISAPDQVNKNAVLEDPSFEANQATDTTGSRRNGDALKRVAVRMGAVILGGVTLLIILALVLLGVLEIGRIWDYESMHRKYERVDQKEKIHMMSEKMEKLLEFLGISMSLGWKTDEVDEKIHEKYPGVEAGSYLRVCRIMEKSLYGQMELEAYEMRTIDSFMEKLQEIGKETLDRKGRILLRYGYVARIIGKIRRKTGQKRKNKKNDRKELTK</sequence>
<accession>A0A4Q1RGA2</accession>
<organism evidence="3 4">
    <name type="scientific">Blautia faecicola</name>
    <dbReference type="NCBI Taxonomy" id="2509240"/>
    <lineage>
        <taxon>Bacteria</taxon>
        <taxon>Bacillati</taxon>
        <taxon>Bacillota</taxon>
        <taxon>Clostridia</taxon>
        <taxon>Lachnospirales</taxon>
        <taxon>Lachnospiraceae</taxon>
        <taxon>Blautia</taxon>
    </lineage>
</organism>
<feature type="transmembrane region" description="Helical" evidence="1">
    <location>
        <begin position="167"/>
        <end position="197"/>
    </location>
</feature>
<keyword evidence="1" id="KW-1133">Transmembrane helix</keyword>
<name>A0A4Q1RGA2_9FIRM</name>
<dbReference type="SUPFAM" id="SSF54001">
    <property type="entry name" value="Cysteine proteinases"/>
    <property type="match status" value="1"/>
</dbReference>
<evidence type="ECO:0000259" key="2">
    <source>
        <dbReference type="SMART" id="SM00460"/>
    </source>
</evidence>
<gene>
    <name evidence="3" type="ORF">ETP43_05105</name>
</gene>
<keyword evidence="1" id="KW-0472">Membrane</keyword>